<evidence type="ECO:0000313" key="2">
    <source>
        <dbReference type="Proteomes" id="UP000010094"/>
    </source>
</evidence>
<dbReference type="OrthoDB" id="2189011at2759"/>
<evidence type="ECO:0000313" key="1">
    <source>
        <dbReference type="EMBL" id="AFN83293.1"/>
    </source>
</evidence>
<dbReference type="Pfam" id="PF17029">
    <property type="entry name" value="DUF5100"/>
    <property type="match status" value="1"/>
</dbReference>
<dbReference type="HOGENOM" id="CLU_1959557_0_0_1"/>
<dbReference type="EMBL" id="CP003524">
    <property type="protein sequence ID" value="AFN83293.1"/>
    <property type="molecule type" value="Genomic_DNA"/>
</dbReference>
<reference evidence="1 2" key="1">
    <citation type="journal article" date="2012" name="Proc. Natl. Acad. Sci. U.S.A.">
        <title>Gain and loss of multiple functionally related, horizontally transferred genes in the reduced genomes of two microsporidian parasites.</title>
        <authorList>
            <person name="Pombert J.-F."/>
            <person name="Selman M."/>
            <person name="Burki F."/>
            <person name="Bardell F.T."/>
            <person name="Farinelli L."/>
            <person name="Solter L.F."/>
            <person name="Whitman D.W."/>
            <person name="Weiss L.M."/>
            <person name="Corradi N."/>
            <person name="Keeling P.J."/>
        </authorList>
    </citation>
    <scope>NUCLEOTIDE SEQUENCE [LARGE SCALE GENOMIC DNA]</scope>
    <source>
        <strain evidence="1 2">SJ-2008</strain>
    </source>
</reference>
<proteinExistence type="predicted"/>
<gene>
    <name evidence="1" type="ordered locus">EROM_070420</name>
</gene>
<dbReference type="KEGG" id="ero:EROM_070420"/>
<dbReference type="Proteomes" id="UP000010094">
    <property type="component" value="Chromosome VII"/>
</dbReference>
<dbReference type="InterPro" id="IPR031495">
    <property type="entry name" value="DUF5100"/>
</dbReference>
<dbReference type="VEuPathDB" id="MicrosporidiaDB:EROM_070420"/>
<name>I6ZJ83_ENCRO</name>
<accession>I6ZJ83</accession>
<dbReference type="RefSeq" id="XP_009264790.1">
    <property type="nucleotide sequence ID" value="XM_009266515.1"/>
</dbReference>
<sequence>MSIKSKYNKVMKALTIRQNDLWLLPKLITPLENSFQSEAINDEEICIVPCEANFQLPNIFLKTGLNPEYQKLIDTSGCSEDWNDIIEEAIEALEEIDLSSINHNIMTKKCLVDQDTLNRLVFERYGHI</sequence>
<organism evidence="1 2">
    <name type="scientific">Encephalitozoon romaleae (strain SJ-2008)</name>
    <name type="common">Microsporidian parasite</name>
    <dbReference type="NCBI Taxonomy" id="1178016"/>
    <lineage>
        <taxon>Eukaryota</taxon>
        <taxon>Fungi</taxon>
        <taxon>Fungi incertae sedis</taxon>
        <taxon>Microsporidia</taxon>
        <taxon>Unikaryonidae</taxon>
        <taxon>Encephalitozoon</taxon>
    </lineage>
</organism>
<keyword evidence="2" id="KW-1185">Reference proteome</keyword>
<dbReference type="GeneID" id="20521601"/>
<dbReference type="AlphaFoldDB" id="I6ZJ83"/>
<protein>
    <submittedName>
        <fullName evidence="1">Uncharacterized protein</fullName>
    </submittedName>
</protein>